<dbReference type="InterPro" id="IPR037618">
    <property type="entry name" value="LIPB1/2_SAM_2nd"/>
</dbReference>
<dbReference type="GO" id="GO:0005829">
    <property type="term" value="C:cytosol"/>
    <property type="evidence" value="ECO:0007669"/>
    <property type="project" value="UniProtKB-ARBA"/>
</dbReference>
<dbReference type="Proteomes" id="UP001516400">
    <property type="component" value="Unassembled WGS sequence"/>
</dbReference>
<proteinExistence type="inferred from homology"/>
<evidence type="ECO:0000256" key="5">
    <source>
        <dbReference type="SAM" id="MobiDB-lite"/>
    </source>
</evidence>
<dbReference type="SUPFAM" id="SSF47769">
    <property type="entry name" value="SAM/Pointed domain"/>
    <property type="match status" value="3"/>
</dbReference>
<feature type="compositionally biased region" description="Basic and acidic residues" evidence="5">
    <location>
        <begin position="401"/>
        <end position="418"/>
    </location>
</feature>
<keyword evidence="2" id="KW-0597">Phosphoprotein</keyword>
<keyword evidence="4" id="KW-0175">Coiled coil</keyword>
<dbReference type="InterPro" id="IPR029515">
    <property type="entry name" value="Liprin"/>
</dbReference>
<dbReference type="EMBL" id="JABFTP020000001">
    <property type="protein sequence ID" value="KAL3267266.1"/>
    <property type="molecule type" value="Genomic_DNA"/>
</dbReference>
<evidence type="ECO:0000259" key="6">
    <source>
        <dbReference type="PROSITE" id="PS50105"/>
    </source>
</evidence>
<feature type="domain" description="SAM" evidence="6">
    <location>
        <begin position="936"/>
        <end position="994"/>
    </location>
</feature>
<feature type="region of interest" description="Disordered" evidence="5">
    <location>
        <begin position="247"/>
        <end position="444"/>
    </location>
</feature>
<reference evidence="7 8" key="1">
    <citation type="journal article" date="2021" name="BMC Biol.">
        <title>Horizontally acquired antibacterial genes associated with adaptive radiation of ladybird beetles.</title>
        <authorList>
            <person name="Li H.S."/>
            <person name="Tang X.F."/>
            <person name="Huang Y.H."/>
            <person name="Xu Z.Y."/>
            <person name="Chen M.L."/>
            <person name="Du X.Y."/>
            <person name="Qiu B.Y."/>
            <person name="Chen P.T."/>
            <person name="Zhang W."/>
            <person name="Slipinski A."/>
            <person name="Escalona H.E."/>
            <person name="Waterhouse R.M."/>
            <person name="Zwick A."/>
            <person name="Pang H."/>
        </authorList>
    </citation>
    <scope>NUCLEOTIDE SEQUENCE [LARGE SCALE GENOMIC DNA]</scope>
    <source>
        <strain evidence="7">SYSU2018</strain>
    </source>
</reference>
<feature type="compositionally biased region" description="Polar residues" evidence="5">
    <location>
        <begin position="1144"/>
        <end position="1159"/>
    </location>
</feature>
<dbReference type="InterPro" id="IPR037619">
    <property type="entry name" value="LIPB1/2_SAM_3rd"/>
</dbReference>
<dbReference type="FunFam" id="1.10.150.50:FF:000007">
    <property type="entry name" value="Liprin-beta-1 isoform 1"/>
    <property type="match status" value="1"/>
</dbReference>
<dbReference type="InterPro" id="IPR001660">
    <property type="entry name" value="SAM"/>
</dbReference>
<dbReference type="Gene3D" id="1.10.150.50">
    <property type="entry name" value="Transcription Factor, Ets-1"/>
    <property type="match status" value="3"/>
</dbReference>
<evidence type="ECO:0000256" key="2">
    <source>
        <dbReference type="ARBA" id="ARBA00022553"/>
    </source>
</evidence>
<accession>A0ABD2MMG5</accession>
<dbReference type="CDD" id="cd09569">
    <property type="entry name" value="SAM_liprin-beta1_2_repeat3"/>
    <property type="match status" value="1"/>
</dbReference>
<feature type="region of interest" description="Disordered" evidence="5">
    <location>
        <begin position="1135"/>
        <end position="1196"/>
    </location>
</feature>
<dbReference type="InterPro" id="IPR058914">
    <property type="entry name" value="LIPB1/2_CC"/>
</dbReference>
<dbReference type="FunFam" id="1.10.150.50:FF:000005">
    <property type="entry name" value="Liprin-beta-1 isoform 1"/>
    <property type="match status" value="1"/>
</dbReference>
<sequence>MRDLKCKVGAGNVVAAFVSVLEKQSNEPTSYTKLCDAEKVQHPKNFQEQGTRDCLIGRSETSTQSASSINSDQCLKNSIFSVYENVSKADENFQSAVKDFDSVVEDVQRNFTKTNSLRRRREVLECDTEEWGGAFRIERTHSLKTIRTNPHFDNQDYTRSLGRKHFRQTQPLSTPGHKSSINLPNSIIDGHGSRLYPMLASQESTASPQKCNLTSQEFNTNINIDRGGEDKNNERGSYHLKQFEDGFKSLSGTDSSAPEGSTSSSSTDDTSESDDESDTERDHVIVQGLETIAEEERATPSSLRSSRKDLEENESSSTDEPTATKDRTLGWSENGSTAGSTSDLSSTNSLEGRRGLRDSSTRCNSDFKWIAKDIPPSKSESPKMNEHNPQSPAAKPPINRGGREKTVRREKAPGSLDRRRPHHAQNRQERDQKSRSTHVKTPPKLDDFQPCQGWCCNPVDNFCFESFHRRHERNDPQKYGSNSMLMDQRGSHPDIYGDVSRCRHDMMGCCSYHMTPPPCYFYGERGYRWTPPPYSKPGEQDEKLRKLQFEKDNLQLQVQVLTDQIEAQSYKISDLEKSLHDKKHYLVEAEEKLQREMLSRSSLETQKLELMSIISDLKLQQAAMERENMELRNNHHYNNNGDVKKPTLLPRGSPQPHITSTPIQHSSSNQALSLRGSPSPSPVTNLTTRRSDSNYTLQDSQPPKTPPANYKRQIDIHYASLPRQQFLSNGGSISSVDFNANPSVNGSKKAVAFGRGFTNLVGFRSKGYSVPNLAQTEKVNIEDSNGDASQLQFNKNKGIKKILGKIKRSGSGNLEDLPGAGEFQRGGVRATATARLGWSEPQLTQKPDKPFGEWDTENICDWLQDLGLDQYIADAKKWVKNGQQLQECAISEIEKELNIKNPLHKKKLQLALVDAEENGSSDTFLKKAGELDTAWVLRWLDDIGLPQHKESFLINRVDGRVLHRLTVDDLSILHVTSLLHVASIKRGIQVLRENDYNAACLKRRSLPEEDAPTPKLVSLWTTHRVMEWLRAVDLAEYAPNLRGAGVHGGLMVYETKFTAELMASLLSIPPGKTLLRRHLNTHFKELLGRDIIQEKREAESTLGYIPLTPTAKLKITKKSQFSLKRKKSKGEADYGDLVCPLNPEKQSGEMNGSALNSSMGMRKKSQEEEVAYLHAEKGARSLPASVTNSPIPSRNV</sequence>
<dbReference type="AlphaFoldDB" id="A0ABD2MMG5"/>
<feature type="compositionally biased region" description="Polar residues" evidence="5">
    <location>
        <begin position="331"/>
        <end position="350"/>
    </location>
</feature>
<feature type="region of interest" description="Disordered" evidence="5">
    <location>
        <begin position="632"/>
        <end position="709"/>
    </location>
</feature>
<dbReference type="Pfam" id="PF07647">
    <property type="entry name" value="SAM_2"/>
    <property type="match status" value="1"/>
</dbReference>
<comment type="caution">
    <text evidence="7">The sequence shown here is derived from an EMBL/GenBank/DDBJ whole genome shotgun (WGS) entry which is preliminary data.</text>
</comment>
<evidence type="ECO:0000256" key="1">
    <source>
        <dbReference type="ARBA" id="ARBA00007547"/>
    </source>
</evidence>
<feature type="compositionally biased region" description="Basic and acidic residues" evidence="5">
    <location>
        <begin position="351"/>
        <end position="360"/>
    </location>
</feature>
<feature type="compositionally biased region" description="Polar residues" evidence="5">
    <location>
        <begin position="1184"/>
        <end position="1196"/>
    </location>
</feature>
<keyword evidence="8" id="KW-1185">Reference proteome</keyword>
<feature type="compositionally biased region" description="Low complexity" evidence="5">
    <location>
        <begin position="253"/>
        <end position="268"/>
    </location>
</feature>
<dbReference type="SMART" id="SM00454">
    <property type="entry name" value="SAM"/>
    <property type="match status" value="3"/>
</dbReference>
<dbReference type="CDD" id="cd09563">
    <property type="entry name" value="SAM_liprin-beta1_2_repeat1"/>
    <property type="match status" value="1"/>
</dbReference>
<organism evidence="7 8">
    <name type="scientific">Cryptolaemus montrouzieri</name>
    <dbReference type="NCBI Taxonomy" id="559131"/>
    <lineage>
        <taxon>Eukaryota</taxon>
        <taxon>Metazoa</taxon>
        <taxon>Ecdysozoa</taxon>
        <taxon>Arthropoda</taxon>
        <taxon>Hexapoda</taxon>
        <taxon>Insecta</taxon>
        <taxon>Pterygota</taxon>
        <taxon>Neoptera</taxon>
        <taxon>Endopterygota</taxon>
        <taxon>Coleoptera</taxon>
        <taxon>Polyphaga</taxon>
        <taxon>Cucujiformia</taxon>
        <taxon>Coccinelloidea</taxon>
        <taxon>Coccinellidae</taxon>
        <taxon>Scymninae</taxon>
        <taxon>Scymnini</taxon>
        <taxon>Cryptolaemus</taxon>
    </lineage>
</organism>
<evidence type="ECO:0000313" key="8">
    <source>
        <dbReference type="Proteomes" id="UP001516400"/>
    </source>
</evidence>
<protein>
    <recommendedName>
        <fullName evidence="6">SAM domain-containing protein</fullName>
    </recommendedName>
</protein>
<gene>
    <name evidence="7" type="ORF">HHI36_011399</name>
</gene>
<dbReference type="PANTHER" id="PTHR12587:SF14">
    <property type="entry name" value="AT31531P"/>
    <property type="match status" value="1"/>
</dbReference>
<comment type="similarity">
    <text evidence="1">Belongs to the liprin family. Liprin-beta subfamily.</text>
</comment>
<name>A0ABD2MMG5_9CUCU</name>
<dbReference type="PANTHER" id="PTHR12587">
    <property type="entry name" value="LAR INTERACTING PROTEIN LIP -RELATED PROTEIN"/>
    <property type="match status" value="1"/>
</dbReference>
<evidence type="ECO:0000313" key="7">
    <source>
        <dbReference type="EMBL" id="KAL3267266.1"/>
    </source>
</evidence>
<feature type="domain" description="SAM" evidence="6">
    <location>
        <begin position="854"/>
        <end position="918"/>
    </location>
</feature>
<dbReference type="Pfam" id="PF26022">
    <property type="entry name" value="CC_Liprin_beta"/>
    <property type="match status" value="1"/>
</dbReference>
<dbReference type="InterPro" id="IPR037617">
    <property type="entry name" value="LIPB1/2_SAM_1"/>
</dbReference>
<feature type="compositionally biased region" description="Acidic residues" evidence="5">
    <location>
        <begin position="269"/>
        <end position="279"/>
    </location>
</feature>
<dbReference type="InterPro" id="IPR013761">
    <property type="entry name" value="SAM/pointed_sf"/>
</dbReference>
<dbReference type="CDD" id="cd09566">
    <property type="entry name" value="SAM_liprin-beta1_2_repeat2"/>
    <property type="match status" value="1"/>
</dbReference>
<keyword evidence="3" id="KW-0677">Repeat</keyword>
<dbReference type="Pfam" id="PF00536">
    <property type="entry name" value="SAM_1"/>
    <property type="match status" value="2"/>
</dbReference>
<dbReference type="PROSITE" id="PS50105">
    <property type="entry name" value="SAM_DOMAIN"/>
    <property type="match status" value="2"/>
</dbReference>
<feature type="compositionally biased region" description="Polar residues" evidence="5">
    <location>
        <begin position="656"/>
        <end position="702"/>
    </location>
</feature>
<evidence type="ECO:0000256" key="3">
    <source>
        <dbReference type="ARBA" id="ARBA00022737"/>
    </source>
</evidence>
<evidence type="ECO:0000256" key="4">
    <source>
        <dbReference type="ARBA" id="ARBA00023054"/>
    </source>
</evidence>